<dbReference type="PANTHER" id="PTHR12145">
    <property type="entry name" value="MANNAN ENDO-1,6-ALPHA-MANNOSIDASE DCW1"/>
    <property type="match status" value="1"/>
</dbReference>
<dbReference type="Proteomes" id="UP001163105">
    <property type="component" value="Unassembled WGS sequence"/>
</dbReference>
<evidence type="ECO:0000256" key="8">
    <source>
        <dbReference type="ARBA" id="ARBA00023180"/>
    </source>
</evidence>
<accession>A0AB34FHG6</accession>
<evidence type="ECO:0000256" key="10">
    <source>
        <dbReference type="PIRNR" id="PIRNR016302"/>
    </source>
</evidence>
<evidence type="ECO:0000256" key="3">
    <source>
        <dbReference type="ARBA" id="ARBA00009699"/>
    </source>
</evidence>
<keyword evidence="8" id="KW-0325">Glycoprotein</keyword>
<keyword evidence="12" id="KW-0812">Transmembrane</keyword>
<sequence length="460" mass="49666">MKGLVTRAALASGIFGQAVVALDVKADDNGKFGSGTRATAAYGLMRYYTGNNTGDTPGNLPDPYYWWQAGAMFGTLVDYWFYTGDSSYNDEILQAIVHQASDTADFMPKNQTRTEGNDDQGFWAMTAMTAAENKFPNPPTDQPQYLALVQAVFNQYTQRWDVDDCGGGLRWQIFSFNNGYTYKNSISNGCFFNVAARLARYTGNSTYSDWAGKIFEWEQKVGLISKTWDVFDGVTIATDKSCKNMDLAQWTYNAGIYLHGAANMYNMTQDDAWKQRVDGILKEIMARMVKDNVVYEEFCEARKGCNNDQQSFKGYLVRWLAQTAQLVPSTRQTIAPVLRSTAQAAGAACSGSPAQGFKGAAGTACGFSWLAKGAFDGIAGVPPQMSALAALIAPLAEAGQGPATAKTGGTSKGDPKAGSGKQEDPRALKPITTGDRVAAGFMTLFLIVGAVGSTAFMVKS</sequence>
<proteinExistence type="inferred from homology"/>
<comment type="subcellular location">
    <subcellularLocation>
        <location evidence="2">Endomembrane system</location>
    </subcellularLocation>
</comment>
<keyword evidence="12" id="KW-1133">Transmembrane helix</keyword>
<dbReference type="SUPFAM" id="SSF48208">
    <property type="entry name" value="Six-hairpin glycosidases"/>
    <property type="match status" value="1"/>
</dbReference>
<keyword evidence="15" id="KW-1185">Reference proteome</keyword>
<evidence type="ECO:0000313" key="15">
    <source>
        <dbReference type="Proteomes" id="UP001163105"/>
    </source>
</evidence>
<reference evidence="14" key="1">
    <citation type="submission" date="2023-01" db="EMBL/GenBank/DDBJ databases">
        <title>The growth and conidiation of Purpureocillium lavendulum are regulated by nitrogen source and histone H3K14 acetylation.</title>
        <authorList>
            <person name="Tang P."/>
            <person name="Han J."/>
            <person name="Zhang C."/>
            <person name="Tang P."/>
            <person name="Qi F."/>
            <person name="Zhang K."/>
            <person name="Liang L."/>
        </authorList>
    </citation>
    <scope>NUCLEOTIDE SEQUENCE</scope>
    <source>
        <strain evidence="14">YMF1.00683</strain>
    </source>
</reference>
<dbReference type="GO" id="GO:0012505">
    <property type="term" value="C:endomembrane system"/>
    <property type="evidence" value="ECO:0007669"/>
    <property type="project" value="UniProtKB-SubCell"/>
</dbReference>
<dbReference type="AlphaFoldDB" id="A0AB34FHG6"/>
<name>A0AB34FHG6_9HYPO</name>
<dbReference type="InterPro" id="IPR008928">
    <property type="entry name" value="6-hairpin_glycosidase_sf"/>
</dbReference>
<keyword evidence="6 10" id="KW-0378">Hydrolase</keyword>
<organism evidence="14 15">
    <name type="scientific">Purpureocillium lavendulum</name>
    <dbReference type="NCBI Taxonomy" id="1247861"/>
    <lineage>
        <taxon>Eukaryota</taxon>
        <taxon>Fungi</taxon>
        <taxon>Dikarya</taxon>
        <taxon>Ascomycota</taxon>
        <taxon>Pezizomycotina</taxon>
        <taxon>Sordariomycetes</taxon>
        <taxon>Hypocreomycetidae</taxon>
        <taxon>Hypocreales</taxon>
        <taxon>Ophiocordycipitaceae</taxon>
        <taxon>Purpureocillium</taxon>
    </lineage>
</organism>
<dbReference type="EC" id="3.2.1.101" evidence="4 10"/>
<evidence type="ECO:0000256" key="11">
    <source>
        <dbReference type="SAM" id="MobiDB-lite"/>
    </source>
</evidence>
<dbReference type="PANTHER" id="PTHR12145:SF41">
    <property type="entry name" value="MANNAN ENDO-1,6-ALPHA-MANNOSIDASE"/>
    <property type="match status" value="1"/>
</dbReference>
<evidence type="ECO:0000256" key="9">
    <source>
        <dbReference type="ARBA" id="ARBA00023295"/>
    </source>
</evidence>
<dbReference type="PIRSF" id="PIRSF016302">
    <property type="entry name" value="Man_a_manosd"/>
    <property type="match status" value="1"/>
</dbReference>
<dbReference type="Gene3D" id="1.50.10.20">
    <property type="match status" value="1"/>
</dbReference>
<evidence type="ECO:0000256" key="7">
    <source>
        <dbReference type="ARBA" id="ARBA00023136"/>
    </source>
</evidence>
<evidence type="ECO:0000256" key="6">
    <source>
        <dbReference type="ARBA" id="ARBA00022801"/>
    </source>
</evidence>
<evidence type="ECO:0000313" key="14">
    <source>
        <dbReference type="EMBL" id="KAJ6438432.1"/>
    </source>
</evidence>
<keyword evidence="9 10" id="KW-0326">Glycosidase</keyword>
<evidence type="ECO:0000256" key="4">
    <source>
        <dbReference type="ARBA" id="ARBA00012350"/>
    </source>
</evidence>
<evidence type="ECO:0000256" key="12">
    <source>
        <dbReference type="SAM" id="Phobius"/>
    </source>
</evidence>
<dbReference type="InterPro" id="IPR005198">
    <property type="entry name" value="Glyco_hydro_76"/>
</dbReference>
<gene>
    <name evidence="14" type="ORF">O9K51_09024</name>
</gene>
<dbReference type="Pfam" id="PF03663">
    <property type="entry name" value="Glyco_hydro_76"/>
    <property type="match status" value="1"/>
</dbReference>
<evidence type="ECO:0000256" key="1">
    <source>
        <dbReference type="ARBA" id="ARBA00001452"/>
    </source>
</evidence>
<evidence type="ECO:0000256" key="2">
    <source>
        <dbReference type="ARBA" id="ARBA00004308"/>
    </source>
</evidence>
<comment type="catalytic activity">
    <reaction evidence="1 10">
        <text>Random hydrolysis of (1-&gt;6)-alpha-D-mannosidic linkages in unbranched (1-&gt;6)-mannans.</text>
        <dbReference type="EC" id="3.2.1.101"/>
    </reaction>
</comment>
<keyword evidence="5 13" id="KW-0732">Signal</keyword>
<comment type="similarity">
    <text evidence="3 10">Belongs to the glycosyl hydrolase 76 family.</text>
</comment>
<dbReference type="GO" id="GO:0009272">
    <property type="term" value="P:fungal-type cell wall biogenesis"/>
    <property type="evidence" value="ECO:0007669"/>
    <property type="project" value="TreeGrafter"/>
</dbReference>
<feature type="signal peptide" evidence="13">
    <location>
        <begin position="1"/>
        <end position="21"/>
    </location>
</feature>
<feature type="transmembrane region" description="Helical" evidence="12">
    <location>
        <begin position="437"/>
        <end position="458"/>
    </location>
</feature>
<dbReference type="EMBL" id="JAQHRD010000008">
    <property type="protein sequence ID" value="KAJ6438432.1"/>
    <property type="molecule type" value="Genomic_DNA"/>
</dbReference>
<dbReference type="FunFam" id="1.50.10.20:FF:000006">
    <property type="entry name" value="Mannan endo-1,6-alpha-mannosidase"/>
    <property type="match status" value="1"/>
</dbReference>
<evidence type="ECO:0000256" key="13">
    <source>
        <dbReference type="SAM" id="SignalP"/>
    </source>
</evidence>
<evidence type="ECO:0000256" key="5">
    <source>
        <dbReference type="ARBA" id="ARBA00022729"/>
    </source>
</evidence>
<dbReference type="GO" id="GO:0016052">
    <property type="term" value="P:carbohydrate catabolic process"/>
    <property type="evidence" value="ECO:0007669"/>
    <property type="project" value="InterPro"/>
</dbReference>
<feature type="region of interest" description="Disordered" evidence="11">
    <location>
        <begin position="402"/>
        <end position="431"/>
    </location>
</feature>
<dbReference type="GO" id="GO:0008496">
    <property type="term" value="F:mannan endo-1,6-alpha-mannosidase activity"/>
    <property type="evidence" value="ECO:0007669"/>
    <property type="project" value="UniProtKB-UniRule"/>
</dbReference>
<protein>
    <recommendedName>
        <fullName evidence="4 10">Mannan endo-1,6-alpha-mannosidase</fullName>
        <ecNumber evidence="4 10">3.2.1.101</ecNumber>
    </recommendedName>
</protein>
<keyword evidence="7 12" id="KW-0472">Membrane</keyword>
<dbReference type="InterPro" id="IPR014480">
    <property type="entry name" value="Mannan-1_6-alpha_mannosidase"/>
</dbReference>
<comment type="caution">
    <text evidence="14">The sequence shown here is derived from an EMBL/GenBank/DDBJ whole genome shotgun (WGS) entry which is preliminary data.</text>
</comment>
<feature type="chain" id="PRO_5044258425" description="Mannan endo-1,6-alpha-mannosidase" evidence="13">
    <location>
        <begin position="22"/>
        <end position="460"/>
    </location>
</feature>